<feature type="compositionally biased region" description="Polar residues" evidence="4">
    <location>
        <begin position="679"/>
        <end position="694"/>
    </location>
</feature>
<evidence type="ECO:0000259" key="5">
    <source>
        <dbReference type="SMART" id="SM00249"/>
    </source>
</evidence>
<dbReference type="SMART" id="SM00249">
    <property type="entry name" value="PHD"/>
    <property type="match status" value="1"/>
</dbReference>
<reference evidence="6 7" key="1">
    <citation type="journal article" date="2017" name="Mol. Ecol.">
        <title>Comparative and population genomic landscape of Phellinus noxius: A hypervariable fungus causing root rot in trees.</title>
        <authorList>
            <person name="Chung C.L."/>
            <person name="Lee T.J."/>
            <person name="Akiba M."/>
            <person name="Lee H.H."/>
            <person name="Kuo T.H."/>
            <person name="Liu D."/>
            <person name="Ke H.M."/>
            <person name="Yokoi T."/>
            <person name="Roa M.B."/>
            <person name="Lu M.J."/>
            <person name="Chang Y.Y."/>
            <person name="Ann P.J."/>
            <person name="Tsai J.N."/>
            <person name="Chen C.Y."/>
            <person name="Tzean S.S."/>
            <person name="Ota Y."/>
            <person name="Hattori T."/>
            <person name="Sahashi N."/>
            <person name="Liou R.F."/>
            <person name="Kikuchi T."/>
            <person name="Tsai I.J."/>
        </authorList>
    </citation>
    <scope>NUCLEOTIDE SEQUENCE [LARGE SCALE GENOMIC DNA]</scope>
    <source>
        <strain evidence="6 7">FFPRI411160</strain>
    </source>
</reference>
<dbReference type="GO" id="GO:0008270">
    <property type="term" value="F:zinc ion binding"/>
    <property type="evidence" value="ECO:0007669"/>
    <property type="project" value="UniProtKB-KW"/>
</dbReference>
<dbReference type="GO" id="GO:0006355">
    <property type="term" value="P:regulation of DNA-templated transcription"/>
    <property type="evidence" value="ECO:0007669"/>
    <property type="project" value="InterPro"/>
</dbReference>
<dbReference type="STRING" id="2282107.A0A286UAJ6"/>
<keyword evidence="7" id="KW-1185">Reference proteome</keyword>
<feature type="region of interest" description="Disordered" evidence="4">
    <location>
        <begin position="630"/>
        <end position="696"/>
    </location>
</feature>
<feature type="compositionally biased region" description="Acidic residues" evidence="4">
    <location>
        <begin position="471"/>
        <end position="486"/>
    </location>
</feature>
<feature type="domain" description="Zinc finger PHD-type" evidence="5">
    <location>
        <begin position="713"/>
        <end position="770"/>
    </location>
</feature>
<feature type="compositionally biased region" description="Low complexity" evidence="4">
    <location>
        <begin position="8"/>
        <end position="25"/>
    </location>
</feature>
<sequence length="953" mass="108712">MSTRRARLASTSTSSTPTPATVPTRIPTLARPASADLPQLQELRRQWKWAAFSQFFYTFAPVFAMEDVSLTDIEEDLINSTMIFIPRVMQRMLISLSQDRKITTENWQTALRRQYLRRNPDANPIGWEPIISRNSRSATVETDLKSEPDVDSINDSGHNDENTENLVKDETLETKVISEENAAPVSSEEGREEKDFKDSKTLPNKKDELNDSPSSSSMKDWVDLAMLEKLESMHTIIEWHFQNPLRIRSIMRSDDENASWRIEPIGYDAKRNAYWLIGQDRLWIQRSPPRPPKKTTKRKATSNGGVRKAKVARVESAVAGDLGSTSQKRAIKRSTRVDIERNQGSSSQRNTRGSRSRIDEEMVLTLSKRGSRAAKTQANAKLDLQAKQLAAAKAEMDLLDRQAKSSPKRSSNRRSMGTRVSRRLRGDDGDDEWQQIPVECTRPKPSPRDRVLFDRGKKQSKSLTSQKTGLESDDESDLTELSESEETNPAVEASVVSPYLKQQEGSRSKDSENEESGEAWPPSDFVEWETICVSLQEWESIPQKFEKATHYLEKALFKFLINEIVPYVSETLREIETLRQKEEALMNRKRSSRLAIRESEKEAARLAAEKMAEEEEKMARARRLEARARREEEERLKQEQAREQRRREREARELARSRRLEESGDNEDKLSVPHELESKQSSAPKESAKQNLNQPLRKLSNKQKLVNEDWELDCEICGAKGINKDDGLPIMSCEKCGKWQHIPCHDAIIRKAGKKARNWDTVDFICKQCSLADVTNPHKALNTSHIANGHNPYLGQSPSYYSSPPTHRQDEIIPANSRKTVNYSHEQGPSAFAGFAHYHPQQRGFSAHPTVQTQYPSHNLSHPSLSQHSFQGQRIHPNWTDRASQPYPNNGTLTYQHHLPYMTSVPVVASGNSNVQHLNNTQQPLQNGQYQHVVPIHTQLHTINNQTSHHTQV</sequence>
<evidence type="ECO:0000313" key="7">
    <source>
        <dbReference type="Proteomes" id="UP000217199"/>
    </source>
</evidence>
<dbReference type="PROSITE" id="PS01359">
    <property type="entry name" value="ZF_PHD_1"/>
    <property type="match status" value="1"/>
</dbReference>
<keyword evidence="1" id="KW-0479">Metal-binding</keyword>
<feature type="compositionally biased region" description="Basic and acidic residues" evidence="4">
    <location>
        <begin position="157"/>
        <end position="178"/>
    </location>
</feature>
<keyword evidence="2" id="KW-0863">Zinc-finger</keyword>
<keyword evidence="3" id="KW-0862">Zinc</keyword>
<evidence type="ECO:0000313" key="6">
    <source>
        <dbReference type="EMBL" id="PAV16587.1"/>
    </source>
</evidence>
<dbReference type="EMBL" id="NBII01000008">
    <property type="protein sequence ID" value="PAV16587.1"/>
    <property type="molecule type" value="Genomic_DNA"/>
</dbReference>
<gene>
    <name evidence="6" type="ORF">PNOK_0820700</name>
</gene>
<feature type="region of interest" description="Disordered" evidence="4">
    <location>
        <begin position="285"/>
        <end position="361"/>
    </location>
</feature>
<dbReference type="GO" id="GO:0031213">
    <property type="term" value="C:RSF complex"/>
    <property type="evidence" value="ECO:0007669"/>
    <property type="project" value="InterPro"/>
</dbReference>
<feature type="compositionally biased region" description="Polar residues" evidence="4">
    <location>
        <begin position="342"/>
        <end position="353"/>
    </location>
</feature>
<dbReference type="SUPFAM" id="SSF57903">
    <property type="entry name" value="FYVE/PHD zinc finger"/>
    <property type="match status" value="1"/>
</dbReference>
<proteinExistence type="predicted"/>
<dbReference type="PANTHER" id="PTHR14296">
    <property type="entry name" value="REMODELING AND SPACING FACTOR 1"/>
    <property type="match status" value="1"/>
</dbReference>
<dbReference type="Proteomes" id="UP000217199">
    <property type="component" value="Unassembled WGS sequence"/>
</dbReference>
<dbReference type="InParanoid" id="A0A286UAJ6"/>
<dbReference type="InterPro" id="IPR019786">
    <property type="entry name" value="Zinc_finger_PHD-type_CS"/>
</dbReference>
<comment type="caution">
    <text evidence="6">The sequence shown here is derived from an EMBL/GenBank/DDBJ whole genome shotgun (WGS) entry which is preliminary data.</text>
</comment>
<evidence type="ECO:0000256" key="4">
    <source>
        <dbReference type="SAM" id="MobiDB-lite"/>
    </source>
</evidence>
<feature type="compositionally biased region" description="Basic and acidic residues" evidence="4">
    <location>
        <begin position="630"/>
        <end position="678"/>
    </location>
</feature>
<feature type="compositionally biased region" description="Basic and acidic residues" evidence="4">
    <location>
        <begin position="446"/>
        <end position="457"/>
    </location>
</feature>
<dbReference type="InterPro" id="IPR028938">
    <property type="entry name" value="Rsf1-like"/>
</dbReference>
<feature type="region of interest" description="Disordered" evidence="4">
    <location>
        <begin position="1"/>
        <end position="25"/>
    </location>
</feature>
<dbReference type="Gene3D" id="3.30.40.10">
    <property type="entry name" value="Zinc/RING finger domain, C3HC4 (zinc finger)"/>
    <property type="match status" value="1"/>
</dbReference>
<evidence type="ECO:0000256" key="3">
    <source>
        <dbReference type="ARBA" id="ARBA00022833"/>
    </source>
</evidence>
<protein>
    <submittedName>
        <fullName evidence="6">Phd finger domain-containing</fullName>
    </submittedName>
</protein>
<evidence type="ECO:0000256" key="2">
    <source>
        <dbReference type="ARBA" id="ARBA00022771"/>
    </source>
</evidence>
<name>A0A286UAJ6_9AGAM</name>
<organism evidence="6 7">
    <name type="scientific">Pyrrhoderma noxium</name>
    <dbReference type="NCBI Taxonomy" id="2282107"/>
    <lineage>
        <taxon>Eukaryota</taxon>
        <taxon>Fungi</taxon>
        <taxon>Dikarya</taxon>
        <taxon>Basidiomycota</taxon>
        <taxon>Agaricomycotina</taxon>
        <taxon>Agaricomycetes</taxon>
        <taxon>Hymenochaetales</taxon>
        <taxon>Hymenochaetaceae</taxon>
        <taxon>Pyrrhoderma</taxon>
    </lineage>
</organism>
<dbReference type="PANTHER" id="PTHR14296:SF3">
    <property type="entry name" value="DIKAR, ISOFORM F"/>
    <property type="match status" value="1"/>
</dbReference>
<feature type="compositionally biased region" description="Basic residues" evidence="4">
    <location>
        <begin position="291"/>
        <end position="300"/>
    </location>
</feature>
<dbReference type="InterPro" id="IPR011011">
    <property type="entry name" value="Znf_FYVE_PHD"/>
</dbReference>
<dbReference type="AlphaFoldDB" id="A0A286UAJ6"/>
<dbReference type="InterPro" id="IPR019787">
    <property type="entry name" value="Znf_PHD-finger"/>
</dbReference>
<feature type="region of interest" description="Disordered" evidence="4">
    <location>
        <begin position="400"/>
        <end position="521"/>
    </location>
</feature>
<dbReference type="OrthoDB" id="303107at2759"/>
<feature type="region of interest" description="Disordered" evidence="4">
    <location>
        <begin position="137"/>
        <end position="217"/>
    </location>
</feature>
<dbReference type="InterPro" id="IPR001965">
    <property type="entry name" value="Znf_PHD"/>
</dbReference>
<dbReference type="CDD" id="cd15489">
    <property type="entry name" value="PHD_SF"/>
    <property type="match status" value="1"/>
</dbReference>
<dbReference type="InterPro" id="IPR013083">
    <property type="entry name" value="Znf_RING/FYVE/PHD"/>
</dbReference>
<evidence type="ECO:0000256" key="1">
    <source>
        <dbReference type="ARBA" id="ARBA00022723"/>
    </source>
</evidence>
<dbReference type="Pfam" id="PF00628">
    <property type="entry name" value="PHD"/>
    <property type="match status" value="1"/>
</dbReference>
<accession>A0A286UAJ6</accession>
<feature type="compositionally biased region" description="Basic and acidic residues" evidence="4">
    <location>
        <begin position="188"/>
        <end position="209"/>
    </location>
</feature>